<proteinExistence type="predicted"/>
<feature type="non-terminal residue" evidence="2">
    <location>
        <position position="75"/>
    </location>
</feature>
<dbReference type="Proteomes" id="UP001341840">
    <property type="component" value="Unassembled WGS sequence"/>
</dbReference>
<name>A0ABU6ZYG4_9FABA</name>
<dbReference type="EMBL" id="JASCZI010277350">
    <property type="protein sequence ID" value="MED6227001.1"/>
    <property type="molecule type" value="Genomic_DNA"/>
</dbReference>
<organism evidence="2 3">
    <name type="scientific">Stylosanthes scabra</name>
    <dbReference type="NCBI Taxonomy" id="79078"/>
    <lineage>
        <taxon>Eukaryota</taxon>
        <taxon>Viridiplantae</taxon>
        <taxon>Streptophyta</taxon>
        <taxon>Embryophyta</taxon>
        <taxon>Tracheophyta</taxon>
        <taxon>Spermatophyta</taxon>
        <taxon>Magnoliopsida</taxon>
        <taxon>eudicotyledons</taxon>
        <taxon>Gunneridae</taxon>
        <taxon>Pentapetalae</taxon>
        <taxon>rosids</taxon>
        <taxon>fabids</taxon>
        <taxon>Fabales</taxon>
        <taxon>Fabaceae</taxon>
        <taxon>Papilionoideae</taxon>
        <taxon>50 kb inversion clade</taxon>
        <taxon>dalbergioids sensu lato</taxon>
        <taxon>Dalbergieae</taxon>
        <taxon>Pterocarpus clade</taxon>
        <taxon>Stylosanthes</taxon>
    </lineage>
</organism>
<evidence type="ECO:0000313" key="2">
    <source>
        <dbReference type="EMBL" id="MED6227001.1"/>
    </source>
</evidence>
<feature type="compositionally biased region" description="Basic residues" evidence="1">
    <location>
        <begin position="1"/>
        <end position="18"/>
    </location>
</feature>
<reference evidence="2 3" key="1">
    <citation type="journal article" date="2023" name="Plants (Basel)">
        <title>Bridging the Gap: Combining Genomics and Transcriptomics Approaches to Understand Stylosanthes scabra, an Orphan Legume from the Brazilian Caatinga.</title>
        <authorList>
            <person name="Ferreira-Neto J.R.C."/>
            <person name="da Silva M.D."/>
            <person name="Binneck E."/>
            <person name="de Melo N.F."/>
            <person name="da Silva R.H."/>
            <person name="de Melo A.L.T.M."/>
            <person name="Pandolfi V."/>
            <person name="Bustamante F.O."/>
            <person name="Brasileiro-Vidal A.C."/>
            <person name="Benko-Iseppon A.M."/>
        </authorList>
    </citation>
    <scope>NUCLEOTIDE SEQUENCE [LARGE SCALE GENOMIC DNA]</scope>
    <source>
        <tissue evidence="2">Leaves</tissue>
    </source>
</reference>
<comment type="caution">
    <text evidence="2">The sequence shown here is derived from an EMBL/GenBank/DDBJ whole genome shotgun (WGS) entry which is preliminary data.</text>
</comment>
<gene>
    <name evidence="2" type="ORF">PIB30_109243</name>
</gene>
<accession>A0ABU6ZYG4</accession>
<evidence type="ECO:0000313" key="3">
    <source>
        <dbReference type="Proteomes" id="UP001341840"/>
    </source>
</evidence>
<sequence length="75" mass="8791">MKSHHCPLTHQQRKRKRLPSTLKSLKDTWHPEEKKPESQSQCTKRSEILQTARKIPREFNSQARSKRLKLSSGGN</sequence>
<keyword evidence="3" id="KW-1185">Reference proteome</keyword>
<evidence type="ECO:0000256" key="1">
    <source>
        <dbReference type="SAM" id="MobiDB-lite"/>
    </source>
</evidence>
<feature type="region of interest" description="Disordered" evidence="1">
    <location>
        <begin position="1"/>
        <end position="75"/>
    </location>
</feature>
<protein>
    <submittedName>
        <fullName evidence="2">Uncharacterized protein</fullName>
    </submittedName>
</protein>
<feature type="compositionally biased region" description="Basic and acidic residues" evidence="1">
    <location>
        <begin position="24"/>
        <end position="37"/>
    </location>
</feature>